<keyword evidence="2" id="KW-0472">Membrane</keyword>
<gene>
    <name evidence="4" type="ORF">C2845_PM15G04350</name>
</gene>
<feature type="compositionally biased region" description="Low complexity" evidence="1">
    <location>
        <begin position="301"/>
        <end position="313"/>
    </location>
</feature>
<accession>A0A3L6QAM1</accession>
<dbReference type="PANTHER" id="PTHR15503:SF45">
    <property type="entry name" value="RNA-DIRECTED DNA POLYMERASE HOMOLOG"/>
    <property type="match status" value="1"/>
</dbReference>
<dbReference type="Proteomes" id="UP000275267">
    <property type="component" value="Unassembled WGS sequence"/>
</dbReference>
<dbReference type="OrthoDB" id="786614at2759"/>
<proteinExistence type="predicted"/>
<feature type="compositionally biased region" description="Basic and acidic residues" evidence="1">
    <location>
        <begin position="287"/>
        <end position="297"/>
    </location>
</feature>
<feature type="domain" description="Retrotransposon gag" evidence="3">
    <location>
        <begin position="157"/>
        <end position="252"/>
    </location>
</feature>
<feature type="transmembrane region" description="Helical" evidence="2">
    <location>
        <begin position="15"/>
        <end position="33"/>
    </location>
</feature>
<dbReference type="InterPro" id="IPR032567">
    <property type="entry name" value="RTL1-rel"/>
</dbReference>
<evidence type="ECO:0000313" key="4">
    <source>
        <dbReference type="EMBL" id="RLM75652.1"/>
    </source>
</evidence>
<evidence type="ECO:0000256" key="1">
    <source>
        <dbReference type="SAM" id="MobiDB-lite"/>
    </source>
</evidence>
<keyword evidence="5" id="KW-1185">Reference proteome</keyword>
<comment type="caution">
    <text evidence="4">The sequence shown here is derived from an EMBL/GenBank/DDBJ whole genome shotgun (WGS) entry which is preliminary data.</text>
</comment>
<keyword evidence="2" id="KW-0812">Transmembrane</keyword>
<keyword evidence="2" id="KW-1133">Transmembrane helix</keyword>
<name>A0A3L6QAM1_PANMI</name>
<evidence type="ECO:0000256" key="2">
    <source>
        <dbReference type="SAM" id="Phobius"/>
    </source>
</evidence>
<dbReference type="PANTHER" id="PTHR15503">
    <property type="entry name" value="LDOC1 RELATED"/>
    <property type="match status" value="1"/>
</dbReference>
<dbReference type="EMBL" id="PQIB02000013">
    <property type="protein sequence ID" value="RLM75652.1"/>
    <property type="molecule type" value="Genomic_DNA"/>
</dbReference>
<evidence type="ECO:0000313" key="5">
    <source>
        <dbReference type="Proteomes" id="UP000275267"/>
    </source>
</evidence>
<evidence type="ECO:0000259" key="3">
    <source>
        <dbReference type="Pfam" id="PF03732"/>
    </source>
</evidence>
<dbReference type="Pfam" id="PF03732">
    <property type="entry name" value="Retrotrans_gag"/>
    <property type="match status" value="1"/>
</dbReference>
<feature type="compositionally biased region" description="Pro residues" evidence="1">
    <location>
        <begin position="314"/>
        <end position="323"/>
    </location>
</feature>
<sequence>MIFSIYDVKFYSHTFLVNILHSCAIFFVQLYYINFSFSRSLTSFVVGGRMARNEGAGHGAGGGDNLPPPPPLHPAVLEILRRSEESRQTQNKILEALVQNLGAQGQGGQRHGHSSFIATDPPLFCGSKEPLDAEFWLRTIEQKFGLTQCTDQEKVNFAAHQHCDAAGAWWHGYMAQIREGHQVTWAEFREAFQAYHIPKSVLNIKRDEFRMLRQGNKPVMEYVNAFNYLAQYALDDINSNEKKQDRFMDGLSLKLQSHLSTTEFRDFNDMVTKAIKIEYKMNALENENRKIDMENRKRAASSSSGDGGSQRPSTGPPPPAPQG</sequence>
<organism evidence="4 5">
    <name type="scientific">Panicum miliaceum</name>
    <name type="common">Proso millet</name>
    <name type="synonym">Broomcorn millet</name>
    <dbReference type="NCBI Taxonomy" id="4540"/>
    <lineage>
        <taxon>Eukaryota</taxon>
        <taxon>Viridiplantae</taxon>
        <taxon>Streptophyta</taxon>
        <taxon>Embryophyta</taxon>
        <taxon>Tracheophyta</taxon>
        <taxon>Spermatophyta</taxon>
        <taxon>Magnoliopsida</taxon>
        <taxon>Liliopsida</taxon>
        <taxon>Poales</taxon>
        <taxon>Poaceae</taxon>
        <taxon>PACMAD clade</taxon>
        <taxon>Panicoideae</taxon>
        <taxon>Panicodae</taxon>
        <taxon>Paniceae</taxon>
        <taxon>Panicinae</taxon>
        <taxon>Panicum</taxon>
        <taxon>Panicum sect. Panicum</taxon>
    </lineage>
</organism>
<reference evidence="5" key="1">
    <citation type="journal article" date="2019" name="Nat. Commun.">
        <title>The genome of broomcorn millet.</title>
        <authorList>
            <person name="Zou C."/>
            <person name="Miki D."/>
            <person name="Li D."/>
            <person name="Tang Q."/>
            <person name="Xiao L."/>
            <person name="Rajput S."/>
            <person name="Deng P."/>
            <person name="Jia W."/>
            <person name="Huang R."/>
            <person name="Zhang M."/>
            <person name="Sun Y."/>
            <person name="Hu J."/>
            <person name="Fu X."/>
            <person name="Schnable P.S."/>
            <person name="Li F."/>
            <person name="Zhang H."/>
            <person name="Feng B."/>
            <person name="Zhu X."/>
            <person name="Liu R."/>
            <person name="Schnable J.C."/>
            <person name="Zhu J.-K."/>
            <person name="Zhang H."/>
        </authorList>
    </citation>
    <scope>NUCLEOTIDE SEQUENCE [LARGE SCALE GENOMIC DNA]</scope>
</reference>
<feature type="region of interest" description="Disordered" evidence="1">
    <location>
        <begin position="287"/>
        <end position="323"/>
    </location>
</feature>
<dbReference type="InterPro" id="IPR005162">
    <property type="entry name" value="Retrotrans_gag_dom"/>
</dbReference>
<dbReference type="AlphaFoldDB" id="A0A3L6QAM1"/>
<protein>
    <recommendedName>
        <fullName evidence="3">Retrotransposon gag domain-containing protein</fullName>
    </recommendedName>
</protein>
<dbReference type="STRING" id="4540.A0A3L6QAM1"/>